<dbReference type="STRING" id="6265.A0A0B2V8V8"/>
<sequence length="133" mass="15414">DKDLLSDGFLPVVYILSLAVRHGFRRRGLASHLLEHLMANVVNRPPFPKAVYLHVLSTNYGAINFYKRYGFRHHATLLNYYFINEAYGDGMTFVLYTNGTRAPWSIYEVCSALSAILCSPFRVLFKMRFLLFR</sequence>
<comment type="similarity">
    <text evidence="6">Belongs to the acetyltransferase family. NAA60 subfamily.</text>
</comment>
<keyword evidence="4" id="KW-0156">Chromatin regulator</keyword>
<evidence type="ECO:0000256" key="6">
    <source>
        <dbReference type="ARBA" id="ARBA00025774"/>
    </source>
</evidence>
<protein>
    <recommendedName>
        <fullName evidence="8">N-alpha-acetyltransferase 60</fullName>
        <ecNumber evidence="7">2.3.1.259</ecNumber>
        <ecNumber evidence="1">2.3.1.48</ecNumber>
    </recommendedName>
</protein>
<dbReference type="EC" id="2.3.1.259" evidence="7"/>
<dbReference type="GO" id="GO:0120518">
    <property type="term" value="F:protein N-terminal-methionine acetyltransferase activity"/>
    <property type="evidence" value="ECO:0007669"/>
    <property type="project" value="UniProtKB-EC"/>
</dbReference>
<evidence type="ECO:0000256" key="9">
    <source>
        <dbReference type="ARBA" id="ARBA00048017"/>
    </source>
</evidence>
<gene>
    <name evidence="12" type="primary">Naa60</name>
    <name evidence="12" type="ORF">Tcan_18364</name>
</gene>
<dbReference type="GO" id="GO:0000139">
    <property type="term" value="C:Golgi membrane"/>
    <property type="evidence" value="ECO:0007669"/>
    <property type="project" value="TreeGrafter"/>
</dbReference>
<dbReference type="PROSITE" id="PS51186">
    <property type="entry name" value="GNAT"/>
    <property type="match status" value="1"/>
</dbReference>
<evidence type="ECO:0000313" key="13">
    <source>
        <dbReference type="Proteomes" id="UP000031036"/>
    </source>
</evidence>
<evidence type="ECO:0000256" key="1">
    <source>
        <dbReference type="ARBA" id="ARBA00013184"/>
    </source>
</evidence>
<dbReference type="PANTHER" id="PTHR14744:SF15">
    <property type="entry name" value="N-ALPHA-ACETYLTRANSFERASE 60"/>
    <property type="match status" value="1"/>
</dbReference>
<evidence type="ECO:0000313" key="12">
    <source>
        <dbReference type="EMBL" id="KHN77917.1"/>
    </source>
</evidence>
<evidence type="ECO:0000256" key="8">
    <source>
        <dbReference type="ARBA" id="ARBA00026144"/>
    </source>
</evidence>
<reference evidence="12 13" key="1">
    <citation type="submission" date="2014-11" db="EMBL/GenBank/DDBJ databases">
        <title>Genetic blueprint of the zoonotic pathogen Toxocara canis.</title>
        <authorList>
            <person name="Zhu X.-Q."/>
            <person name="Korhonen P.K."/>
            <person name="Cai H."/>
            <person name="Young N.D."/>
            <person name="Nejsum P."/>
            <person name="von Samson-Himmelstjerna G."/>
            <person name="Boag P.R."/>
            <person name="Tan P."/>
            <person name="Li Q."/>
            <person name="Min J."/>
            <person name="Yang Y."/>
            <person name="Wang X."/>
            <person name="Fang X."/>
            <person name="Hall R.S."/>
            <person name="Hofmann A."/>
            <person name="Sternberg P.W."/>
            <person name="Jex A.R."/>
            <person name="Gasser R.B."/>
        </authorList>
    </citation>
    <scope>NUCLEOTIDE SEQUENCE [LARGE SCALE GENOMIC DNA]</scope>
    <source>
        <strain evidence="12">PN_DK_2014</strain>
    </source>
</reference>
<dbReference type="EC" id="2.3.1.48" evidence="1"/>
<comment type="catalytic activity">
    <reaction evidence="10">
        <text>N-terminal L-methionyl-[transmembrane protein] + acetyl-CoA = N-terminal N(alpha)-acetyl-L-methionyl-[transmembrane protein] + CoA + H(+)</text>
        <dbReference type="Rhea" id="RHEA:50604"/>
        <dbReference type="Rhea" id="RHEA-COMP:12745"/>
        <dbReference type="Rhea" id="RHEA-COMP:12746"/>
        <dbReference type="ChEBI" id="CHEBI:15378"/>
        <dbReference type="ChEBI" id="CHEBI:57287"/>
        <dbReference type="ChEBI" id="CHEBI:57288"/>
        <dbReference type="ChEBI" id="CHEBI:64731"/>
        <dbReference type="ChEBI" id="CHEBI:133414"/>
        <dbReference type="EC" id="2.3.1.259"/>
    </reaction>
</comment>
<accession>A0A0B2V8V8</accession>
<evidence type="ECO:0000256" key="3">
    <source>
        <dbReference type="ARBA" id="ARBA00022829"/>
    </source>
</evidence>
<dbReference type="Pfam" id="PF00583">
    <property type="entry name" value="Acetyltransf_1"/>
    <property type="match status" value="1"/>
</dbReference>
<evidence type="ECO:0000256" key="5">
    <source>
        <dbReference type="ARBA" id="ARBA00023315"/>
    </source>
</evidence>
<evidence type="ECO:0000256" key="10">
    <source>
        <dbReference type="ARBA" id="ARBA00048848"/>
    </source>
</evidence>
<dbReference type="Gene3D" id="3.40.630.30">
    <property type="match status" value="1"/>
</dbReference>
<keyword evidence="3" id="KW-0159">Chromosome partition</keyword>
<evidence type="ECO:0000256" key="4">
    <source>
        <dbReference type="ARBA" id="ARBA00022853"/>
    </source>
</evidence>
<organism evidence="12 13">
    <name type="scientific">Toxocara canis</name>
    <name type="common">Canine roundworm</name>
    <dbReference type="NCBI Taxonomy" id="6265"/>
    <lineage>
        <taxon>Eukaryota</taxon>
        <taxon>Metazoa</taxon>
        <taxon>Ecdysozoa</taxon>
        <taxon>Nematoda</taxon>
        <taxon>Chromadorea</taxon>
        <taxon>Rhabditida</taxon>
        <taxon>Spirurina</taxon>
        <taxon>Ascaridomorpha</taxon>
        <taxon>Ascaridoidea</taxon>
        <taxon>Toxocaridae</taxon>
        <taxon>Toxocara</taxon>
    </lineage>
</organism>
<dbReference type="Proteomes" id="UP000031036">
    <property type="component" value="Unassembled WGS sequence"/>
</dbReference>
<dbReference type="EMBL" id="JPKZ01002211">
    <property type="protein sequence ID" value="KHN77917.1"/>
    <property type="molecule type" value="Genomic_DNA"/>
</dbReference>
<dbReference type="InterPro" id="IPR016181">
    <property type="entry name" value="Acyl_CoA_acyltransferase"/>
</dbReference>
<dbReference type="PANTHER" id="PTHR14744">
    <property type="entry name" value="N-ALPHA-ACETYLTRANSFERASE 60"/>
    <property type="match status" value="1"/>
</dbReference>
<dbReference type="GO" id="GO:0007059">
    <property type="term" value="P:chromosome segregation"/>
    <property type="evidence" value="ECO:0007669"/>
    <property type="project" value="UniProtKB-KW"/>
</dbReference>
<dbReference type="OrthoDB" id="47017at2759"/>
<feature type="non-terminal residue" evidence="12">
    <location>
        <position position="1"/>
    </location>
</feature>
<dbReference type="SUPFAM" id="SSF55729">
    <property type="entry name" value="Acyl-CoA N-acyltransferases (Nat)"/>
    <property type="match status" value="1"/>
</dbReference>
<comment type="catalytic activity">
    <reaction evidence="9">
        <text>L-lysyl-[protein] + acetyl-CoA = N(6)-acetyl-L-lysyl-[protein] + CoA + H(+)</text>
        <dbReference type="Rhea" id="RHEA:45948"/>
        <dbReference type="Rhea" id="RHEA-COMP:9752"/>
        <dbReference type="Rhea" id="RHEA-COMP:10731"/>
        <dbReference type="ChEBI" id="CHEBI:15378"/>
        <dbReference type="ChEBI" id="CHEBI:29969"/>
        <dbReference type="ChEBI" id="CHEBI:57287"/>
        <dbReference type="ChEBI" id="CHEBI:57288"/>
        <dbReference type="ChEBI" id="CHEBI:61930"/>
        <dbReference type="EC" id="2.3.1.48"/>
    </reaction>
</comment>
<dbReference type="AlphaFoldDB" id="A0A0B2V8V8"/>
<evidence type="ECO:0000256" key="2">
    <source>
        <dbReference type="ARBA" id="ARBA00022679"/>
    </source>
</evidence>
<comment type="caution">
    <text evidence="12">The sequence shown here is derived from an EMBL/GenBank/DDBJ whole genome shotgun (WGS) entry which is preliminary data.</text>
</comment>
<dbReference type="InterPro" id="IPR000182">
    <property type="entry name" value="GNAT_dom"/>
</dbReference>
<name>A0A0B2V8V8_TOXCA</name>
<keyword evidence="2 12" id="KW-0808">Transferase</keyword>
<feature type="domain" description="N-acetyltransferase" evidence="11">
    <location>
        <begin position="1"/>
        <end position="94"/>
    </location>
</feature>
<evidence type="ECO:0000256" key="7">
    <source>
        <dbReference type="ARBA" id="ARBA00026111"/>
    </source>
</evidence>
<keyword evidence="13" id="KW-1185">Reference proteome</keyword>
<dbReference type="InterPro" id="IPR045141">
    <property type="entry name" value="NAA60-like"/>
</dbReference>
<evidence type="ECO:0000259" key="11">
    <source>
        <dbReference type="PROSITE" id="PS51186"/>
    </source>
</evidence>
<dbReference type="CDD" id="cd04301">
    <property type="entry name" value="NAT_SF"/>
    <property type="match status" value="1"/>
</dbReference>
<proteinExistence type="inferred from homology"/>
<keyword evidence="5" id="KW-0012">Acyltransferase</keyword>
<dbReference type="GO" id="GO:0004402">
    <property type="term" value="F:histone acetyltransferase activity"/>
    <property type="evidence" value="ECO:0007669"/>
    <property type="project" value="TreeGrafter"/>
</dbReference>